<protein>
    <submittedName>
        <fullName evidence="2">Uncharacterized protein</fullName>
    </submittedName>
</protein>
<feature type="compositionally biased region" description="Acidic residues" evidence="1">
    <location>
        <begin position="55"/>
        <end position="80"/>
    </location>
</feature>
<dbReference type="EMBL" id="BLXY01000002">
    <property type="protein sequence ID" value="GFO63534.1"/>
    <property type="molecule type" value="Genomic_DNA"/>
</dbReference>
<organism evidence="2 4">
    <name type="scientific">Geomonas paludis</name>
    <dbReference type="NCBI Taxonomy" id="2740185"/>
    <lineage>
        <taxon>Bacteria</taxon>
        <taxon>Pseudomonadati</taxon>
        <taxon>Thermodesulfobacteriota</taxon>
        <taxon>Desulfuromonadia</taxon>
        <taxon>Geobacterales</taxon>
        <taxon>Geobacteraceae</taxon>
        <taxon>Geomonas</taxon>
    </lineage>
</organism>
<dbReference type="RefSeq" id="WP_183346388.1">
    <property type="nucleotide sequence ID" value="NZ_BLXY01000002.1"/>
</dbReference>
<feature type="region of interest" description="Disordered" evidence="1">
    <location>
        <begin position="48"/>
        <end position="80"/>
    </location>
</feature>
<reference evidence="4" key="1">
    <citation type="submission" date="2020-06" db="EMBL/GenBank/DDBJ databases">
        <title>Draft genomic sequecing of Geomonas sp. Red736.</title>
        <authorList>
            <person name="Itoh H."/>
            <person name="Xu Z.X."/>
            <person name="Ushijima N."/>
            <person name="Masuda Y."/>
            <person name="Shiratori Y."/>
            <person name="Senoo K."/>
        </authorList>
    </citation>
    <scope>NUCLEOTIDE SEQUENCE [LARGE SCALE GENOMIC DNA]</scope>
    <source>
        <strain evidence="4">Red736</strain>
    </source>
</reference>
<accession>A0A6V8MUH7</accession>
<evidence type="ECO:0000313" key="2">
    <source>
        <dbReference type="EMBL" id="GFO63534.1"/>
    </source>
</evidence>
<keyword evidence="5" id="KW-1185">Reference proteome</keyword>
<proteinExistence type="predicted"/>
<evidence type="ECO:0000313" key="5">
    <source>
        <dbReference type="Proteomes" id="UP000831485"/>
    </source>
</evidence>
<evidence type="ECO:0000256" key="1">
    <source>
        <dbReference type="SAM" id="MobiDB-lite"/>
    </source>
</evidence>
<dbReference type="AlphaFoldDB" id="A0A6V8MUH7"/>
<dbReference type="Proteomes" id="UP000831485">
    <property type="component" value="Chromosome"/>
</dbReference>
<name>A0A6V8MUH7_9BACT</name>
<dbReference type="EMBL" id="CP096574">
    <property type="protein sequence ID" value="UPU37947.1"/>
    <property type="molecule type" value="Genomic_DNA"/>
</dbReference>
<reference evidence="3" key="3">
    <citation type="submission" date="2022-04" db="EMBL/GenBank/DDBJ databases">
        <authorList>
            <person name="Liu G."/>
        </authorList>
    </citation>
    <scope>NUCLEOTIDE SEQUENCE</scope>
    <source>
        <strain evidence="3">RG22</strain>
    </source>
</reference>
<dbReference type="Proteomes" id="UP000568888">
    <property type="component" value="Unassembled WGS sequence"/>
</dbReference>
<evidence type="ECO:0000313" key="3">
    <source>
        <dbReference type="EMBL" id="UPU37947.1"/>
    </source>
</evidence>
<evidence type="ECO:0000313" key="4">
    <source>
        <dbReference type="Proteomes" id="UP000568888"/>
    </source>
</evidence>
<reference evidence="2" key="2">
    <citation type="journal article" date="2021" name="Int. J. Syst. Evol. Microbiol.">
        <title>Geomonas silvestris sp. nov., Geomonas paludis sp. nov. and Geomonas limicola sp. nov., isolated from terrestrial environments, and emended description of the genus Geomonas.</title>
        <authorList>
            <person name="Itoh H."/>
            <person name="Xu Z."/>
            <person name="Masuda Y."/>
            <person name="Ushijima N."/>
            <person name="Hayakawa C."/>
            <person name="Shiratori Y."/>
            <person name="Senoo K."/>
        </authorList>
    </citation>
    <scope>NUCLEOTIDE SEQUENCE</scope>
    <source>
        <strain evidence="2">Red736</strain>
    </source>
</reference>
<gene>
    <name evidence="2" type="ORF">GMPD_14530</name>
    <name evidence="3" type="ORF">M1B72_09625</name>
</gene>
<sequence length="80" mass="9289">MDTGTKRLCSEIQLFDLCDLDTCTCKEGRFCTNPVILSRFEAIKEEDDRPQYLADEFDEEDEDADDLDAYGDDDYEDDDQ</sequence>